<evidence type="ECO:0008006" key="4">
    <source>
        <dbReference type="Google" id="ProtNLM"/>
    </source>
</evidence>
<dbReference type="InterPro" id="IPR001624">
    <property type="entry name" value="FliE"/>
</dbReference>
<organism evidence="2 3">
    <name type="scientific">candidate division WOR-1 bacterium RIFOXYB2_FULL_36_35</name>
    <dbReference type="NCBI Taxonomy" id="1802578"/>
    <lineage>
        <taxon>Bacteria</taxon>
        <taxon>Bacillati</taxon>
        <taxon>Saganbacteria</taxon>
    </lineage>
</organism>
<dbReference type="Pfam" id="PF02049">
    <property type="entry name" value="FliE"/>
    <property type="match status" value="1"/>
</dbReference>
<protein>
    <recommendedName>
        <fullName evidence="4">Flagellar hook-basal body complex protein FliE</fullName>
    </recommendedName>
</protein>
<evidence type="ECO:0000313" key="3">
    <source>
        <dbReference type="Proteomes" id="UP000177905"/>
    </source>
</evidence>
<dbReference type="GO" id="GO:0005198">
    <property type="term" value="F:structural molecule activity"/>
    <property type="evidence" value="ECO:0007669"/>
    <property type="project" value="InterPro"/>
</dbReference>
<dbReference type="EMBL" id="MEUA01000010">
    <property type="protein sequence ID" value="OGC16319.1"/>
    <property type="molecule type" value="Genomic_DNA"/>
</dbReference>
<evidence type="ECO:0000313" key="2">
    <source>
        <dbReference type="EMBL" id="OGC16319.1"/>
    </source>
</evidence>
<dbReference type="GO" id="GO:0071973">
    <property type="term" value="P:bacterial-type flagellum-dependent cell motility"/>
    <property type="evidence" value="ECO:0007669"/>
    <property type="project" value="InterPro"/>
</dbReference>
<name>A0A1F4S7C4_UNCSA</name>
<gene>
    <name evidence="2" type="ORF">A2290_04395</name>
</gene>
<dbReference type="GO" id="GO:0009288">
    <property type="term" value="C:bacterial-type flagellum"/>
    <property type="evidence" value="ECO:0007669"/>
    <property type="project" value="InterPro"/>
</dbReference>
<dbReference type="AlphaFoldDB" id="A0A1F4S7C4"/>
<dbReference type="Proteomes" id="UP000177905">
    <property type="component" value="Unassembled WGS sequence"/>
</dbReference>
<comment type="caution">
    <text evidence="2">The sequence shown here is derived from an EMBL/GenBank/DDBJ whole genome shotgun (WGS) entry which is preliminary data.</text>
</comment>
<evidence type="ECO:0000256" key="1">
    <source>
        <dbReference type="ARBA" id="ARBA00023143"/>
    </source>
</evidence>
<dbReference type="GO" id="GO:0003774">
    <property type="term" value="F:cytoskeletal motor activity"/>
    <property type="evidence" value="ECO:0007669"/>
    <property type="project" value="InterPro"/>
</dbReference>
<keyword evidence="1" id="KW-0975">Bacterial flagellum</keyword>
<proteinExistence type="predicted"/>
<sequence>MVEQINPLEIRLNKLLDDDFNVAQVLPDSAPYDGVALNSTTSKNIFDDVLAKAIDALQGVSQTEAHANQLMEKYARGEANLQEVMFAASEMGVMVQLATTIITSVVGTFKEITQMQV</sequence>
<accession>A0A1F4S7C4</accession>
<reference evidence="2 3" key="1">
    <citation type="journal article" date="2016" name="Nat. Commun.">
        <title>Thousands of microbial genomes shed light on interconnected biogeochemical processes in an aquifer system.</title>
        <authorList>
            <person name="Anantharaman K."/>
            <person name="Brown C.T."/>
            <person name="Hug L.A."/>
            <person name="Sharon I."/>
            <person name="Castelle C.J."/>
            <person name="Probst A.J."/>
            <person name="Thomas B.C."/>
            <person name="Singh A."/>
            <person name="Wilkins M.J."/>
            <person name="Karaoz U."/>
            <person name="Brodie E.L."/>
            <person name="Williams K.H."/>
            <person name="Hubbard S.S."/>
            <person name="Banfield J.F."/>
        </authorList>
    </citation>
    <scope>NUCLEOTIDE SEQUENCE [LARGE SCALE GENOMIC DNA]</scope>
</reference>